<evidence type="ECO:0000313" key="2">
    <source>
        <dbReference type="Proteomes" id="UP000829447"/>
    </source>
</evidence>
<reference evidence="1 2" key="1">
    <citation type="journal article" date="2022" name="bioRxiv">
        <title>An ancient truncated duplication of the anti-Mullerian hormone receptor type 2 gene is a potential conserved master sex determinant in the Pangasiidae catfish family.</title>
        <authorList>
            <person name="Wen M."/>
            <person name="Pan Q."/>
            <person name="Jouanno E."/>
            <person name="Montfort J."/>
            <person name="Zahm M."/>
            <person name="Cabau C."/>
            <person name="Klopp C."/>
            <person name="Iampietro C."/>
            <person name="Roques C."/>
            <person name="Bouchez O."/>
            <person name="Castinel A."/>
            <person name="Donnadieu C."/>
            <person name="Parrinello H."/>
            <person name="Poncet C."/>
            <person name="Belmonte E."/>
            <person name="Gautier V."/>
            <person name="Avarre J.-C."/>
            <person name="Dugue R."/>
            <person name="Gustiano R."/>
            <person name="Ha T.T.T."/>
            <person name="Campet M."/>
            <person name="Sriphairoj K."/>
            <person name="Ribolli J."/>
            <person name="de Almeida F.L."/>
            <person name="Desvignes T."/>
            <person name="Postlethwait J.H."/>
            <person name="Bucao C.F."/>
            <person name="Robinson-Rechavi M."/>
            <person name="Bobe J."/>
            <person name="Herpin A."/>
            <person name="Guiguen Y."/>
        </authorList>
    </citation>
    <scope>NUCLEOTIDE SEQUENCE [LARGE SCALE GENOMIC DNA]</scope>
    <source>
        <strain evidence="1">YG-Dec2019</strain>
    </source>
</reference>
<gene>
    <name evidence="1" type="ORF">PGIGA_G00055940</name>
</gene>
<comment type="caution">
    <text evidence="1">The sequence shown here is derived from an EMBL/GenBank/DDBJ whole genome shotgun (WGS) entry which is preliminary data.</text>
</comment>
<sequence length="69" mass="8300">MYFNNSVCLNSLSDWALPTPLPIYWMMWKETPARRRVSSEDWPCRKRSGPTGKHFHDPSCHLIYLKYPW</sequence>
<name>A0ACC5X4V0_PANGG</name>
<dbReference type="EMBL" id="CM040467">
    <property type="protein sequence ID" value="MCI4385900.1"/>
    <property type="molecule type" value="Genomic_DNA"/>
</dbReference>
<protein>
    <submittedName>
        <fullName evidence="1">Uncharacterized protein</fullName>
    </submittedName>
</protein>
<accession>A0ACC5X4V0</accession>
<organism evidence="1 2">
    <name type="scientific">Pangasianodon gigas</name>
    <name type="common">Mekong giant catfish</name>
    <name type="synonym">Pangasius gigas</name>
    <dbReference type="NCBI Taxonomy" id="30993"/>
    <lineage>
        <taxon>Eukaryota</taxon>
        <taxon>Metazoa</taxon>
        <taxon>Chordata</taxon>
        <taxon>Craniata</taxon>
        <taxon>Vertebrata</taxon>
        <taxon>Euteleostomi</taxon>
        <taxon>Actinopterygii</taxon>
        <taxon>Neopterygii</taxon>
        <taxon>Teleostei</taxon>
        <taxon>Ostariophysi</taxon>
        <taxon>Siluriformes</taxon>
        <taxon>Pangasiidae</taxon>
        <taxon>Pangasianodon</taxon>
    </lineage>
</organism>
<keyword evidence="2" id="KW-1185">Reference proteome</keyword>
<evidence type="ECO:0000313" key="1">
    <source>
        <dbReference type="EMBL" id="MCI4385900.1"/>
    </source>
</evidence>
<proteinExistence type="predicted"/>
<dbReference type="Proteomes" id="UP000829447">
    <property type="component" value="Linkage Group LG14"/>
</dbReference>